<gene>
    <name evidence="2" type="ORF">HF995_10470</name>
</gene>
<name>A0A9X5FCI7_9MICO</name>
<dbReference type="Proteomes" id="UP000774283">
    <property type="component" value="Unassembled WGS sequence"/>
</dbReference>
<sequence>MTTEPIALTTAAEVAAAVQPDPATAPVPGTCGCGGHDDASLPVLDARVIPHAIRHATIFGALDSVRPGSGLVLLAPHDPVPLLAQVEQRWPGRFTLEYLERGPVDWRLAFLG</sequence>
<reference evidence="2 3" key="1">
    <citation type="submission" date="2020-04" db="EMBL/GenBank/DDBJ databases">
        <title>MicrobeNet Type strains.</title>
        <authorList>
            <person name="Nicholson A.C."/>
        </authorList>
    </citation>
    <scope>NUCLEOTIDE SEQUENCE [LARGE SCALE GENOMIC DNA]</scope>
    <source>
        <strain evidence="2 3">ATCC BAA-789</strain>
    </source>
</reference>
<dbReference type="AlphaFoldDB" id="A0A9X5FCI7"/>
<dbReference type="EMBL" id="JAAXOW010000003">
    <property type="protein sequence ID" value="NKX93685.1"/>
    <property type="molecule type" value="Genomic_DNA"/>
</dbReference>
<evidence type="ECO:0000259" key="1">
    <source>
        <dbReference type="Pfam" id="PF10006"/>
    </source>
</evidence>
<dbReference type="Pfam" id="PF10006">
    <property type="entry name" value="DUF2249"/>
    <property type="match status" value="1"/>
</dbReference>
<dbReference type="InterPro" id="IPR018720">
    <property type="entry name" value="DUF2249"/>
</dbReference>
<proteinExistence type="predicted"/>
<keyword evidence="3" id="KW-1185">Reference proteome</keyword>
<evidence type="ECO:0000313" key="2">
    <source>
        <dbReference type="EMBL" id="NKX93685.1"/>
    </source>
</evidence>
<dbReference type="RefSeq" id="WP_168447749.1">
    <property type="nucleotide sequence ID" value="NZ_JAAXOW010000003.1"/>
</dbReference>
<feature type="domain" description="DUF2249" evidence="1">
    <location>
        <begin position="43"/>
        <end position="110"/>
    </location>
</feature>
<organism evidence="2 3">
    <name type="scientific">Sanguibacter hominis ATCC BAA-789</name>
    <dbReference type="NCBI Taxonomy" id="1312740"/>
    <lineage>
        <taxon>Bacteria</taxon>
        <taxon>Bacillati</taxon>
        <taxon>Actinomycetota</taxon>
        <taxon>Actinomycetes</taxon>
        <taxon>Micrococcales</taxon>
        <taxon>Sanguibacteraceae</taxon>
        <taxon>Sanguibacter</taxon>
    </lineage>
</organism>
<evidence type="ECO:0000313" key="3">
    <source>
        <dbReference type="Proteomes" id="UP000774283"/>
    </source>
</evidence>
<protein>
    <submittedName>
        <fullName evidence="2">DUF2249 domain-containing protein</fullName>
    </submittedName>
</protein>
<comment type="caution">
    <text evidence="2">The sequence shown here is derived from an EMBL/GenBank/DDBJ whole genome shotgun (WGS) entry which is preliminary data.</text>
</comment>
<accession>A0A9X5FCI7</accession>